<dbReference type="Pfam" id="PF14226">
    <property type="entry name" value="DIOX_N"/>
    <property type="match status" value="1"/>
</dbReference>
<organism evidence="2 3">
    <name type="scientific">Kwoniella shandongensis</name>
    <dbReference type="NCBI Taxonomy" id="1734106"/>
    <lineage>
        <taxon>Eukaryota</taxon>
        <taxon>Fungi</taxon>
        <taxon>Dikarya</taxon>
        <taxon>Basidiomycota</taxon>
        <taxon>Agaricomycotina</taxon>
        <taxon>Tremellomycetes</taxon>
        <taxon>Tremellales</taxon>
        <taxon>Cryptococcaceae</taxon>
        <taxon>Kwoniella</taxon>
    </lineage>
</organism>
<dbReference type="Gene3D" id="2.60.120.330">
    <property type="entry name" value="B-lactam Antibiotic, Isopenicillin N Synthase, Chain"/>
    <property type="match status" value="1"/>
</dbReference>
<evidence type="ECO:0000313" key="3">
    <source>
        <dbReference type="Proteomes" id="UP000322225"/>
    </source>
</evidence>
<dbReference type="InterPro" id="IPR050231">
    <property type="entry name" value="Iron_ascorbate_oxido_reductase"/>
</dbReference>
<proteinExistence type="inferred from homology"/>
<keyword evidence="1" id="KW-0408">Iron</keyword>
<dbReference type="GO" id="GO:0046872">
    <property type="term" value="F:metal ion binding"/>
    <property type="evidence" value="ECO:0007669"/>
    <property type="project" value="UniProtKB-KW"/>
</dbReference>
<keyword evidence="3" id="KW-1185">Reference proteome</keyword>
<evidence type="ECO:0000256" key="1">
    <source>
        <dbReference type="RuleBase" id="RU003682"/>
    </source>
</evidence>
<accession>A0A5M6C6Z5</accession>
<protein>
    <submittedName>
        <fullName evidence="2">Uncharacterized protein</fullName>
    </submittedName>
</protein>
<gene>
    <name evidence="2" type="ORF">CI109_106760</name>
</gene>
<dbReference type="KEGG" id="ksn:43586284"/>
<dbReference type="InterPro" id="IPR005123">
    <property type="entry name" value="Oxoglu/Fe-dep_dioxygenase_dom"/>
</dbReference>
<dbReference type="RefSeq" id="XP_031863731.1">
    <property type="nucleotide sequence ID" value="XM_032002174.1"/>
</dbReference>
<dbReference type="EMBL" id="CP144063">
    <property type="protein sequence ID" value="WWD22269.1"/>
    <property type="molecule type" value="Genomic_DNA"/>
</dbReference>
<reference evidence="2" key="2">
    <citation type="submission" date="2024-01" db="EMBL/GenBank/DDBJ databases">
        <title>Comparative genomics of Cryptococcus and Kwoniella reveals pathogenesis evolution and contrasting modes of karyotype evolution via chromosome fusion or intercentromeric recombination.</title>
        <authorList>
            <person name="Coelho M.A."/>
            <person name="David-Palma M."/>
            <person name="Shea T."/>
            <person name="Bowers K."/>
            <person name="McGinley-Smith S."/>
            <person name="Mohammad A.W."/>
            <person name="Gnirke A."/>
            <person name="Yurkov A.M."/>
            <person name="Nowrousian M."/>
            <person name="Sun S."/>
            <person name="Cuomo C.A."/>
            <person name="Heitman J."/>
        </authorList>
    </citation>
    <scope>NUCLEOTIDE SEQUENCE</scope>
    <source>
        <strain evidence="2">CBS 12478</strain>
    </source>
</reference>
<dbReference type="PROSITE" id="PS51471">
    <property type="entry name" value="FE2OG_OXY"/>
    <property type="match status" value="1"/>
</dbReference>
<keyword evidence="1" id="KW-0560">Oxidoreductase</keyword>
<evidence type="ECO:0000313" key="2">
    <source>
        <dbReference type="EMBL" id="WWD22269.1"/>
    </source>
</evidence>
<dbReference type="Proteomes" id="UP000322225">
    <property type="component" value="Chromosome 13"/>
</dbReference>
<dbReference type="GO" id="GO:0016491">
    <property type="term" value="F:oxidoreductase activity"/>
    <property type="evidence" value="ECO:0007669"/>
    <property type="project" value="UniProtKB-KW"/>
</dbReference>
<dbReference type="SUPFAM" id="SSF51197">
    <property type="entry name" value="Clavaminate synthase-like"/>
    <property type="match status" value="1"/>
</dbReference>
<name>A0A5M6C6Z5_9TREE</name>
<dbReference type="InterPro" id="IPR026992">
    <property type="entry name" value="DIOX_N"/>
</dbReference>
<comment type="similarity">
    <text evidence="1">Belongs to the iron/ascorbate-dependent oxidoreductase family.</text>
</comment>
<dbReference type="PANTHER" id="PTHR47990">
    <property type="entry name" value="2-OXOGLUTARATE (2OG) AND FE(II)-DEPENDENT OXYGENASE SUPERFAMILY PROTEIN-RELATED"/>
    <property type="match status" value="1"/>
</dbReference>
<dbReference type="GeneID" id="43586284"/>
<dbReference type="PRINTS" id="PR00682">
    <property type="entry name" value="IPNSYNTHASE"/>
</dbReference>
<dbReference type="AlphaFoldDB" id="A0A5M6C6Z5"/>
<dbReference type="Pfam" id="PF03171">
    <property type="entry name" value="2OG-FeII_Oxy"/>
    <property type="match status" value="1"/>
</dbReference>
<dbReference type="FunFam" id="2.60.120.330:FF:000040">
    <property type="entry name" value="Chromosome 21, whole genome shotgun sequence"/>
    <property type="match status" value="1"/>
</dbReference>
<dbReference type="InterPro" id="IPR044861">
    <property type="entry name" value="IPNS-like_FE2OG_OXY"/>
</dbReference>
<sequence length="393" mass="44957">MAPIALDTPVIDAHPVNKLPKGITPYSQTPETTADVDWAELVNLDLSKFDLPGGKEALAQQLKYAVHNVGFFYVSDFGISQEEVDYQFHLSQEFFSLPLEEKLKYAANHKAASYNGYNGPHVYEADKTEHHPRHNIEVYNIPKFTPDFPAKETHPQLIQTNWDTIESFAKRVHTNVVERLMKIFAIVLELEDEDYFAKKHDYEKKGEDHMRYMLYHSRSDEVNKEAKELYSTGHTDLGSITLLFRQPVAGLQILSKDGKYKWVKAVPGTITVNIADTLSLLSGHYFKSSIHRVSVPPPDQRHFDRHGILFFIRPNNDVLVEVVKNSPLLKREGVYETLEEREDPLDVATWVHERQKHIFASGYKIVTPGEGQDGDERSNLEAVIAGVKVKYWN</sequence>
<dbReference type="InterPro" id="IPR027443">
    <property type="entry name" value="IPNS-like_sf"/>
</dbReference>
<keyword evidence="1" id="KW-0479">Metal-binding</keyword>
<dbReference type="OrthoDB" id="406156at2759"/>
<reference evidence="2" key="1">
    <citation type="submission" date="2017-08" db="EMBL/GenBank/DDBJ databases">
        <authorList>
            <person name="Cuomo C."/>
            <person name="Billmyre B."/>
            <person name="Heitman J."/>
        </authorList>
    </citation>
    <scope>NUCLEOTIDE SEQUENCE</scope>
    <source>
        <strain evidence="2">CBS 12478</strain>
    </source>
</reference>